<dbReference type="InterPro" id="IPR021314">
    <property type="entry name" value="DUF2911"/>
</dbReference>
<gene>
    <name evidence="2" type="ORF">FW778_00015</name>
</gene>
<accession>A0A5J5IKV2</accession>
<feature type="chain" id="PRO_5023872984" evidence="1">
    <location>
        <begin position="21"/>
        <end position="368"/>
    </location>
</feature>
<dbReference type="RefSeq" id="WP_150412533.1">
    <property type="nucleotide sequence ID" value="NZ_VYQF01000001.1"/>
</dbReference>
<feature type="signal peptide" evidence="1">
    <location>
        <begin position="1"/>
        <end position="20"/>
    </location>
</feature>
<dbReference type="AlphaFoldDB" id="A0A5J5IKV2"/>
<reference evidence="2 3" key="1">
    <citation type="submission" date="2019-09" db="EMBL/GenBank/DDBJ databases">
        <title>Draft genome sequence of Ginsengibacter sp. BR5-29.</title>
        <authorList>
            <person name="Im W.-T."/>
        </authorList>
    </citation>
    <scope>NUCLEOTIDE SEQUENCE [LARGE SCALE GENOMIC DNA]</scope>
    <source>
        <strain evidence="2 3">BR5-29</strain>
    </source>
</reference>
<dbReference type="SUPFAM" id="SSF81901">
    <property type="entry name" value="HCP-like"/>
    <property type="match status" value="1"/>
</dbReference>
<name>A0A5J5IKV2_9BACT</name>
<dbReference type="Pfam" id="PF11138">
    <property type="entry name" value="DUF2911"/>
    <property type="match status" value="1"/>
</dbReference>
<organism evidence="2 3">
    <name type="scientific">Ginsengibacter hankyongi</name>
    <dbReference type="NCBI Taxonomy" id="2607284"/>
    <lineage>
        <taxon>Bacteria</taxon>
        <taxon>Pseudomonadati</taxon>
        <taxon>Bacteroidota</taxon>
        <taxon>Chitinophagia</taxon>
        <taxon>Chitinophagales</taxon>
        <taxon>Chitinophagaceae</taxon>
        <taxon>Ginsengibacter</taxon>
    </lineage>
</organism>
<evidence type="ECO:0000256" key="1">
    <source>
        <dbReference type="SAM" id="SignalP"/>
    </source>
</evidence>
<dbReference type="InterPro" id="IPR011990">
    <property type="entry name" value="TPR-like_helical_dom_sf"/>
</dbReference>
<comment type="caution">
    <text evidence="2">The sequence shown here is derived from an EMBL/GenBank/DDBJ whole genome shotgun (WGS) entry which is preliminary data.</text>
</comment>
<proteinExistence type="predicted"/>
<dbReference type="Proteomes" id="UP000326903">
    <property type="component" value="Unassembled WGS sequence"/>
</dbReference>
<keyword evidence="3" id="KW-1185">Reference proteome</keyword>
<protein>
    <submittedName>
        <fullName evidence="2">DUF2911 domain-containing protein</fullName>
    </submittedName>
</protein>
<dbReference type="EMBL" id="VYQF01000001">
    <property type="protein sequence ID" value="KAA9040474.1"/>
    <property type="molecule type" value="Genomic_DNA"/>
</dbReference>
<evidence type="ECO:0000313" key="2">
    <source>
        <dbReference type="EMBL" id="KAA9040474.1"/>
    </source>
</evidence>
<evidence type="ECO:0000313" key="3">
    <source>
        <dbReference type="Proteomes" id="UP000326903"/>
    </source>
</evidence>
<keyword evidence="1" id="KW-0732">Signal</keyword>
<dbReference type="Gene3D" id="1.25.40.10">
    <property type="entry name" value="Tetratricopeptide repeat domain"/>
    <property type="match status" value="1"/>
</dbReference>
<sequence length="368" mass="40858">MKFKIYLAAIFLLFTICAISQSLTVPPNGGNKKASVSERIGVTDVTIHYDRPGVKGREGKIWNGLVHTGFTDLGFGTSKAAPWRGGANENTTITFSTDVTVEGKPLAAGTYGFFIAMGNGDATLIFSNNSTSWGSFFYDEKEDALRVTVKTEPLNESVEWLKYEFMNETENSAVIALMWEKLKIPFKVEVDYPKTQLALFKKELRSDKGFTADAWVQAAQFAAANNDMEDAEQWSDYSINGRFVGERNFKTLTTKAMILEKESKTAEADAQMKEALPLGTMQELHNYGKQLIIERKPKEALEVFKLNAQKNPGQFTTDMGLVRGYSANGDYKNALKYAKLAQPLAPNKLNKDAVDKMIEDLSAGKDIN</sequence>